<name>A0A7G7W599_9BACT</name>
<dbReference type="Proteomes" id="UP000515489">
    <property type="component" value="Chromosome"/>
</dbReference>
<accession>A0A7G7W599</accession>
<dbReference type="PANTHER" id="PTHR30576">
    <property type="entry name" value="COLANIC BIOSYNTHESIS UDP-GLUCOSE LIPID CARRIER TRANSFERASE"/>
    <property type="match status" value="1"/>
</dbReference>
<dbReference type="AlphaFoldDB" id="A0A7G7W599"/>
<feature type="domain" description="Bacterial sugar transferase" evidence="2">
    <location>
        <begin position="15"/>
        <end position="189"/>
    </location>
</feature>
<reference evidence="3 4" key="1">
    <citation type="submission" date="2020-08" db="EMBL/GenBank/DDBJ databases">
        <title>Hymenobacter sp. S2-20-2 genome sequencing.</title>
        <authorList>
            <person name="Jin L."/>
        </authorList>
    </citation>
    <scope>NUCLEOTIDE SEQUENCE [LARGE SCALE GENOMIC DNA]</scope>
    <source>
        <strain evidence="3 4">S2-20-2</strain>
    </source>
</reference>
<dbReference type="RefSeq" id="WP_185887469.1">
    <property type="nucleotide sequence ID" value="NZ_CP060202.1"/>
</dbReference>
<dbReference type="PANTHER" id="PTHR30576:SF8">
    <property type="entry name" value="UNDECAPRENYL-PHOSPHATE GALACTOSE PHOSPHOTRANSFERASE"/>
    <property type="match status" value="1"/>
</dbReference>
<evidence type="ECO:0000256" key="1">
    <source>
        <dbReference type="ARBA" id="ARBA00006464"/>
    </source>
</evidence>
<protein>
    <submittedName>
        <fullName evidence="3">Sugar transferase</fullName>
    </submittedName>
</protein>
<sequence length="216" mass="24192">MSVAESAGWYRRWGKRALDVLLAAPLLLLALPLLLPAAVALAVQNGGPWLFRQLRPGLHGRLFPLYKLQTMTSAHNQHGQLLPDAQRLPRLGRWLRATSLDELPQLWNVLRGEISLVGPRPLLPEYLPLYSPEQARRHAVRPGITGWAQINGRNAISWEQKFQYDVWYVEHLSIVLDLRILARTAGRVLRAHDISAPGHVTTEAFRGTPSSSDSSS</sequence>
<evidence type="ECO:0000259" key="2">
    <source>
        <dbReference type="Pfam" id="PF02397"/>
    </source>
</evidence>
<dbReference type="InterPro" id="IPR003362">
    <property type="entry name" value="Bact_transf"/>
</dbReference>
<comment type="similarity">
    <text evidence="1">Belongs to the bacterial sugar transferase family.</text>
</comment>
<dbReference type="Pfam" id="PF02397">
    <property type="entry name" value="Bac_transf"/>
    <property type="match status" value="1"/>
</dbReference>
<dbReference type="EMBL" id="CP060202">
    <property type="protein sequence ID" value="QNH61542.1"/>
    <property type="molecule type" value="Genomic_DNA"/>
</dbReference>
<keyword evidence="4" id="KW-1185">Reference proteome</keyword>
<evidence type="ECO:0000313" key="4">
    <source>
        <dbReference type="Proteomes" id="UP000515489"/>
    </source>
</evidence>
<gene>
    <name evidence="3" type="ORF">H4317_15455</name>
</gene>
<proteinExistence type="inferred from homology"/>
<dbReference type="GO" id="GO:0016780">
    <property type="term" value="F:phosphotransferase activity, for other substituted phosphate groups"/>
    <property type="evidence" value="ECO:0007669"/>
    <property type="project" value="TreeGrafter"/>
</dbReference>
<organism evidence="3 4">
    <name type="scientific">Hymenobacter sediminicola</name>
    <dbReference type="NCBI Taxonomy" id="2761579"/>
    <lineage>
        <taxon>Bacteria</taxon>
        <taxon>Pseudomonadati</taxon>
        <taxon>Bacteroidota</taxon>
        <taxon>Cytophagia</taxon>
        <taxon>Cytophagales</taxon>
        <taxon>Hymenobacteraceae</taxon>
        <taxon>Hymenobacter</taxon>
    </lineage>
</organism>
<evidence type="ECO:0000313" key="3">
    <source>
        <dbReference type="EMBL" id="QNH61542.1"/>
    </source>
</evidence>
<keyword evidence="3" id="KW-0808">Transferase</keyword>
<dbReference type="KEGG" id="hsk:H4317_15455"/>